<keyword evidence="2" id="KW-0732">Signal</keyword>
<protein>
    <recommendedName>
        <fullName evidence="5">Lipoprotein</fullName>
    </recommendedName>
</protein>
<evidence type="ECO:0008006" key="5">
    <source>
        <dbReference type="Google" id="ProtNLM"/>
    </source>
</evidence>
<sequence>MRPAVVGKAVALVVLAVLRVQACSPQPGREKPDSGPSAPSAPYLGNRGYTLPDSPFTRRGTVVTATCDMGARWASVSVRAWDPETWQQRAEREFPIPSDAAFSNVPGYKAVNSPLVELCGVDPNTPSPYGVSTSEYMAPRIRALFDLSFTRMAVVLRDPRSMKTSHVGYVVSGAALEDVVRLGGAAGDDEQNAVMSPDGRSVWFTYTASDGRQRIGSRSADGDHHLSDEGPATGHGLPLTVSGKPARAVQANMVHLAPNGRRLTATAPKVFGTVFDTWNSSGPLTRTSARGAALLSGCVGVVGWIGDDRVLCRTSSGVFRTMDARTGRAVGAPISVVGPQDGMVAEGMLVSADGKRFIVSVHLPNAQQNDGDYVYEDPDFRVVPTTPGGSTTHISNAFLDRRTAFLSWL</sequence>
<dbReference type="Proteomes" id="UP001183809">
    <property type="component" value="Unassembled WGS sequence"/>
</dbReference>
<organism evidence="3 4">
    <name type="scientific">Streptomyces gibsoniae</name>
    <dbReference type="NCBI Taxonomy" id="3075529"/>
    <lineage>
        <taxon>Bacteria</taxon>
        <taxon>Bacillati</taxon>
        <taxon>Actinomycetota</taxon>
        <taxon>Actinomycetes</taxon>
        <taxon>Kitasatosporales</taxon>
        <taxon>Streptomycetaceae</taxon>
        <taxon>Streptomyces</taxon>
    </lineage>
</organism>
<name>A0ABU2U5X8_9ACTN</name>
<accession>A0ABU2U5X8</accession>
<comment type="caution">
    <text evidence="3">The sequence shown here is derived from an EMBL/GenBank/DDBJ whole genome shotgun (WGS) entry which is preliminary data.</text>
</comment>
<evidence type="ECO:0000256" key="1">
    <source>
        <dbReference type="SAM" id="MobiDB-lite"/>
    </source>
</evidence>
<keyword evidence="4" id="KW-1185">Reference proteome</keyword>
<reference evidence="4" key="1">
    <citation type="submission" date="2023-07" db="EMBL/GenBank/DDBJ databases">
        <title>30 novel species of actinomycetes from the DSMZ collection.</title>
        <authorList>
            <person name="Nouioui I."/>
        </authorList>
    </citation>
    <scope>NUCLEOTIDE SEQUENCE [LARGE SCALE GENOMIC DNA]</scope>
    <source>
        <strain evidence="4">DSM 41699</strain>
    </source>
</reference>
<dbReference type="EMBL" id="JAVREY010000079">
    <property type="protein sequence ID" value="MDT0468633.1"/>
    <property type="molecule type" value="Genomic_DNA"/>
</dbReference>
<evidence type="ECO:0000256" key="2">
    <source>
        <dbReference type="SAM" id="SignalP"/>
    </source>
</evidence>
<evidence type="ECO:0000313" key="3">
    <source>
        <dbReference type="EMBL" id="MDT0468633.1"/>
    </source>
</evidence>
<evidence type="ECO:0000313" key="4">
    <source>
        <dbReference type="Proteomes" id="UP001183809"/>
    </source>
</evidence>
<feature type="region of interest" description="Disordered" evidence="1">
    <location>
        <begin position="214"/>
        <end position="239"/>
    </location>
</feature>
<feature type="chain" id="PRO_5047179514" description="Lipoprotein" evidence="2">
    <location>
        <begin position="23"/>
        <end position="409"/>
    </location>
</feature>
<feature type="region of interest" description="Disordered" evidence="1">
    <location>
        <begin position="24"/>
        <end position="44"/>
    </location>
</feature>
<dbReference type="SUPFAM" id="SSF82171">
    <property type="entry name" value="DPP6 N-terminal domain-like"/>
    <property type="match status" value="1"/>
</dbReference>
<proteinExistence type="predicted"/>
<dbReference type="RefSeq" id="WP_311700076.1">
    <property type="nucleotide sequence ID" value="NZ_JAVREY010000079.1"/>
</dbReference>
<gene>
    <name evidence="3" type="ORF">RM764_37570</name>
</gene>
<feature type="signal peptide" evidence="2">
    <location>
        <begin position="1"/>
        <end position="22"/>
    </location>
</feature>